<evidence type="ECO:0008006" key="3">
    <source>
        <dbReference type="Google" id="ProtNLM"/>
    </source>
</evidence>
<evidence type="ECO:0000313" key="1">
    <source>
        <dbReference type="EMBL" id="GIJ50020.1"/>
    </source>
</evidence>
<dbReference type="EMBL" id="BOPF01000032">
    <property type="protein sequence ID" value="GIJ50020.1"/>
    <property type="molecule type" value="Genomic_DNA"/>
</dbReference>
<dbReference type="InterPro" id="IPR025680">
    <property type="entry name" value="DddI"/>
</dbReference>
<organism evidence="1 2">
    <name type="scientific">Virgisporangium aliadipatigenens</name>
    <dbReference type="NCBI Taxonomy" id="741659"/>
    <lineage>
        <taxon>Bacteria</taxon>
        <taxon>Bacillati</taxon>
        <taxon>Actinomycetota</taxon>
        <taxon>Actinomycetes</taxon>
        <taxon>Micromonosporales</taxon>
        <taxon>Micromonosporaceae</taxon>
        <taxon>Virgisporangium</taxon>
    </lineage>
</organism>
<reference evidence="1" key="1">
    <citation type="submission" date="2021-01" db="EMBL/GenBank/DDBJ databases">
        <title>Whole genome shotgun sequence of Virgisporangium aliadipatigenens NBRC 105644.</title>
        <authorList>
            <person name="Komaki H."/>
            <person name="Tamura T."/>
        </authorList>
    </citation>
    <scope>NUCLEOTIDE SEQUENCE</scope>
    <source>
        <strain evidence="1">NBRC 105644</strain>
    </source>
</reference>
<protein>
    <recommendedName>
        <fullName evidence="3">Immunity protein Imm1</fullName>
    </recommendedName>
</protein>
<name>A0A8J4DT92_9ACTN</name>
<comment type="caution">
    <text evidence="1">The sequence shown here is derived from an EMBL/GenBank/DDBJ whole genome shotgun (WGS) entry which is preliminary data.</text>
</comment>
<dbReference type="Pfam" id="PF14430">
    <property type="entry name" value="Imm1"/>
    <property type="match status" value="1"/>
</dbReference>
<gene>
    <name evidence="1" type="ORF">Val02_69060</name>
</gene>
<accession>A0A8J4DT92</accession>
<dbReference type="RefSeq" id="WP_203903467.1">
    <property type="nucleotide sequence ID" value="NZ_BOPF01000032.1"/>
</dbReference>
<proteinExistence type="predicted"/>
<dbReference type="Proteomes" id="UP000619260">
    <property type="component" value="Unassembled WGS sequence"/>
</dbReference>
<sequence length="144" mass="15910">MSAYRVGWGEWDEHSQATVSTVDDLDTVLDRVAASRDEDGYGYKAGIFADGATFGPFPVGIEITLGHPDRASVLYTGPEGVGIGYDPALPPWENGPLWFNYNGVPTDYVADRLRLTPTQARDAVREFVQTGKRPTNIEWDDDEE</sequence>
<dbReference type="AlphaFoldDB" id="A0A8J4DT92"/>
<keyword evidence="2" id="KW-1185">Reference proteome</keyword>
<evidence type="ECO:0000313" key="2">
    <source>
        <dbReference type="Proteomes" id="UP000619260"/>
    </source>
</evidence>